<evidence type="ECO:0000313" key="4">
    <source>
        <dbReference type="Proteomes" id="UP000886847"/>
    </source>
</evidence>
<keyword evidence="1" id="KW-0732">Signal</keyword>
<dbReference type="EMBL" id="DXEW01000017">
    <property type="protein sequence ID" value="HIX50254.1"/>
    <property type="molecule type" value="Genomic_DNA"/>
</dbReference>
<feature type="domain" description="PPIase cyclophilin-type" evidence="2">
    <location>
        <begin position="52"/>
        <end position="290"/>
    </location>
</feature>
<dbReference type="SUPFAM" id="SSF50891">
    <property type="entry name" value="Cyclophilin-like"/>
    <property type="match status" value="1"/>
</dbReference>
<name>A0A9D1W0M8_9FIRM</name>
<dbReference type="AlphaFoldDB" id="A0A9D1W0M8"/>
<evidence type="ECO:0000313" key="3">
    <source>
        <dbReference type="EMBL" id="HIX50254.1"/>
    </source>
</evidence>
<reference evidence="3" key="2">
    <citation type="submission" date="2021-04" db="EMBL/GenBank/DDBJ databases">
        <authorList>
            <person name="Gilroy R."/>
        </authorList>
    </citation>
    <scope>NUCLEOTIDE SEQUENCE</scope>
    <source>
        <strain evidence="3">2189</strain>
    </source>
</reference>
<comment type="caution">
    <text evidence="3">The sequence shown here is derived from an EMBL/GenBank/DDBJ whole genome shotgun (WGS) entry which is preliminary data.</text>
</comment>
<dbReference type="Proteomes" id="UP000886847">
    <property type="component" value="Unassembled WGS sequence"/>
</dbReference>
<dbReference type="PROSITE" id="PS51257">
    <property type="entry name" value="PROKAR_LIPOPROTEIN"/>
    <property type="match status" value="1"/>
</dbReference>
<feature type="chain" id="PRO_5039028501" evidence="1">
    <location>
        <begin position="19"/>
        <end position="293"/>
    </location>
</feature>
<dbReference type="GO" id="GO:0003755">
    <property type="term" value="F:peptidyl-prolyl cis-trans isomerase activity"/>
    <property type="evidence" value="ECO:0007669"/>
    <property type="project" value="UniProtKB-EC"/>
</dbReference>
<evidence type="ECO:0000256" key="1">
    <source>
        <dbReference type="SAM" id="SignalP"/>
    </source>
</evidence>
<keyword evidence="3" id="KW-0413">Isomerase</keyword>
<dbReference type="EC" id="5.2.1.8" evidence="3"/>
<sequence>MFKSLGGKLAKGCAVALAAASLLGCTLMFSGCESKNPEISVNIEFNGEEYSLTYKLHRDLYSQTVAHYIELIDKDFFDGTVVHDFQSNRMVAGGYTYTDLENGDVLDDLTALDYDGATKDADGNVTLENITVWKDADRNEATNRLHGETSVNGFSVSEGGLNNKFGVLGTYSYVPTGEKTNVTFKQSSKDDYGHSEYYKNSTTSMFYIYTSTSSSTDRNYCVFGELADDESKQALEDLLDAIDDYQSDNELDSFTEEHEVAIRDEFVSGGSYEATFDVPAAKVVITSVEVNKY</sequence>
<accession>A0A9D1W0M8</accession>
<gene>
    <name evidence="3" type="ORF">H9851_03120</name>
</gene>
<proteinExistence type="predicted"/>
<dbReference type="Pfam" id="PF00160">
    <property type="entry name" value="Pro_isomerase"/>
    <property type="match status" value="1"/>
</dbReference>
<feature type="signal peptide" evidence="1">
    <location>
        <begin position="1"/>
        <end position="18"/>
    </location>
</feature>
<dbReference type="PROSITE" id="PS50072">
    <property type="entry name" value="CSA_PPIASE_2"/>
    <property type="match status" value="1"/>
</dbReference>
<organism evidence="3 4">
    <name type="scientific">Candidatus Borkfalkia faecavium</name>
    <dbReference type="NCBI Taxonomy" id="2838508"/>
    <lineage>
        <taxon>Bacteria</taxon>
        <taxon>Bacillati</taxon>
        <taxon>Bacillota</taxon>
        <taxon>Clostridia</taxon>
        <taxon>Christensenellales</taxon>
        <taxon>Christensenellaceae</taxon>
        <taxon>Candidatus Borkfalkia</taxon>
    </lineage>
</organism>
<dbReference type="InterPro" id="IPR029000">
    <property type="entry name" value="Cyclophilin-like_dom_sf"/>
</dbReference>
<reference evidence="3" key="1">
    <citation type="journal article" date="2021" name="PeerJ">
        <title>Extensive microbial diversity within the chicken gut microbiome revealed by metagenomics and culture.</title>
        <authorList>
            <person name="Gilroy R."/>
            <person name="Ravi A."/>
            <person name="Getino M."/>
            <person name="Pursley I."/>
            <person name="Horton D.L."/>
            <person name="Alikhan N.F."/>
            <person name="Baker D."/>
            <person name="Gharbi K."/>
            <person name="Hall N."/>
            <person name="Watson M."/>
            <person name="Adriaenssens E.M."/>
            <person name="Foster-Nyarko E."/>
            <person name="Jarju S."/>
            <person name="Secka A."/>
            <person name="Antonio M."/>
            <person name="Oren A."/>
            <person name="Chaudhuri R.R."/>
            <person name="La Ragione R."/>
            <person name="Hildebrand F."/>
            <person name="Pallen M.J."/>
        </authorList>
    </citation>
    <scope>NUCLEOTIDE SEQUENCE</scope>
    <source>
        <strain evidence="3">2189</strain>
    </source>
</reference>
<dbReference type="Gene3D" id="2.40.100.10">
    <property type="entry name" value="Cyclophilin-like"/>
    <property type="match status" value="1"/>
</dbReference>
<evidence type="ECO:0000259" key="2">
    <source>
        <dbReference type="PROSITE" id="PS50072"/>
    </source>
</evidence>
<dbReference type="InterPro" id="IPR002130">
    <property type="entry name" value="Cyclophilin-type_PPIase_dom"/>
</dbReference>
<protein>
    <submittedName>
        <fullName evidence="3">Peptidylprolyl isomerase</fullName>
        <ecNumber evidence="3">5.2.1.8</ecNumber>
    </submittedName>
</protein>